<dbReference type="EMBL" id="CP049838">
    <property type="protein sequence ID" value="QJT01665.1"/>
    <property type="molecule type" value="Genomic_DNA"/>
</dbReference>
<organism evidence="1 2">
    <name type="scientific">Streptomyces asoensis</name>
    <dbReference type="NCBI Taxonomy" id="249586"/>
    <lineage>
        <taxon>Bacteria</taxon>
        <taxon>Bacillati</taxon>
        <taxon>Actinomycetota</taxon>
        <taxon>Actinomycetes</taxon>
        <taxon>Kitasatosporales</taxon>
        <taxon>Streptomycetaceae</taxon>
        <taxon>Streptomyces</taxon>
    </lineage>
</organism>
<dbReference type="RefSeq" id="WP_171397222.1">
    <property type="nucleotide sequence ID" value="NZ_CP049838.1"/>
</dbReference>
<name>A0A6M4WQS1_9ACTN</name>
<evidence type="ECO:0000313" key="1">
    <source>
        <dbReference type="EMBL" id="QJT01665.1"/>
    </source>
</evidence>
<reference evidence="1" key="1">
    <citation type="submission" date="2020-03" db="EMBL/GenBank/DDBJ databases">
        <title>Molecular networking-based the target discovery of potent antiproliferative macrolactams: 5/6/7/16 polycyclic ansamycins and glycosylated trienomycin from Streptomyces cacaoi subsp. asoensis.</title>
        <authorList>
            <person name="Liu L.-L."/>
        </authorList>
    </citation>
    <scope>NUCLEOTIDE SEQUENCE [LARGE SCALE GENOMIC DNA]</scope>
    <source>
        <strain evidence="1">H2S5</strain>
    </source>
</reference>
<dbReference type="Proteomes" id="UP000502665">
    <property type="component" value="Chromosome"/>
</dbReference>
<evidence type="ECO:0000313" key="2">
    <source>
        <dbReference type="Proteomes" id="UP000502665"/>
    </source>
</evidence>
<keyword evidence="2" id="KW-1185">Reference proteome</keyword>
<protein>
    <submittedName>
        <fullName evidence="1">Uncharacterized protein</fullName>
    </submittedName>
</protein>
<gene>
    <name evidence="1" type="ORF">G9272_16225</name>
</gene>
<sequence>MDGIGGGVRDAAVVDRLATVSGQRGGSYRRFGVSLDGFDRHSLVGASGRYGASGLYDASGEYGVTAAFAGAVEAAGGA</sequence>
<accession>A0A6M4WQS1</accession>
<proteinExistence type="predicted"/>
<dbReference type="AlphaFoldDB" id="A0A6M4WQS1"/>